<dbReference type="AlphaFoldDB" id="A0A2U3KDL0"/>
<organism evidence="2 3">
    <name type="scientific">Candidatus Desulfosporosinus infrequens</name>
    <dbReference type="NCBI Taxonomy" id="2043169"/>
    <lineage>
        <taxon>Bacteria</taxon>
        <taxon>Bacillati</taxon>
        <taxon>Bacillota</taxon>
        <taxon>Clostridia</taxon>
        <taxon>Eubacteriales</taxon>
        <taxon>Desulfitobacteriaceae</taxon>
        <taxon>Desulfosporosinus</taxon>
    </lineage>
</organism>
<proteinExistence type="predicted"/>
<gene>
    <name evidence="2" type="ORF">SBF1_1870012</name>
</gene>
<accession>A0A2U3KDL0</accession>
<name>A0A2U3KDL0_9FIRM</name>
<dbReference type="Proteomes" id="UP000238916">
    <property type="component" value="Unassembled WGS sequence"/>
</dbReference>
<evidence type="ECO:0000313" key="3">
    <source>
        <dbReference type="Proteomes" id="UP000238916"/>
    </source>
</evidence>
<sequence length="52" mass="6159">MEERGNKNERASWGRFFIASTYELIDRKNPLARRGSEEEDRTNEKTICEPLN</sequence>
<evidence type="ECO:0000256" key="1">
    <source>
        <dbReference type="SAM" id="MobiDB-lite"/>
    </source>
</evidence>
<reference evidence="3" key="1">
    <citation type="submission" date="2018-02" db="EMBL/GenBank/DDBJ databases">
        <authorList>
            <person name="Hausmann B."/>
        </authorList>
    </citation>
    <scope>NUCLEOTIDE SEQUENCE [LARGE SCALE GENOMIC DNA]</scope>
    <source>
        <strain evidence="3">Peat soil MAG SbF1</strain>
    </source>
</reference>
<feature type="region of interest" description="Disordered" evidence="1">
    <location>
        <begin position="28"/>
        <end position="52"/>
    </location>
</feature>
<evidence type="ECO:0000313" key="2">
    <source>
        <dbReference type="EMBL" id="SPF37752.1"/>
    </source>
</evidence>
<protein>
    <submittedName>
        <fullName evidence="2">Uncharacterized protein</fullName>
    </submittedName>
</protein>
<dbReference type="EMBL" id="OMOF01000098">
    <property type="protein sequence ID" value="SPF37752.1"/>
    <property type="molecule type" value="Genomic_DNA"/>
</dbReference>
<feature type="compositionally biased region" description="Basic and acidic residues" evidence="1">
    <location>
        <begin position="42"/>
        <end position="52"/>
    </location>
</feature>